<sequence>MFSSLQKNRLKRNSIPKIDLLEQLELQETNGDAENIQYRQFVTPSCASAEVQETEENNSTDICNSKGNYTYIQ</sequence>
<dbReference type="AlphaFoldDB" id="A0ABD1FA01"/>
<keyword evidence="2" id="KW-1185">Reference proteome</keyword>
<accession>A0ABD1FA01</accession>
<reference evidence="1 2" key="1">
    <citation type="submission" date="2024-05" db="EMBL/GenBank/DDBJ databases">
        <title>Genetic variation in Jamaican populations of the coffee berry borer (Hypothenemus hampei).</title>
        <authorList>
            <person name="Errbii M."/>
            <person name="Myrie A."/>
        </authorList>
    </citation>
    <scope>NUCLEOTIDE SEQUENCE [LARGE SCALE GENOMIC DNA]</scope>
    <source>
        <strain evidence="1">JA-Hopewell-2020-01-JO</strain>
        <tissue evidence="1">Whole body</tissue>
    </source>
</reference>
<dbReference type="Proteomes" id="UP001566132">
    <property type="component" value="Unassembled WGS sequence"/>
</dbReference>
<proteinExistence type="predicted"/>
<protein>
    <submittedName>
        <fullName evidence="1">Uncharacterized protein</fullName>
    </submittedName>
</protein>
<evidence type="ECO:0000313" key="1">
    <source>
        <dbReference type="EMBL" id="KAL1516088.1"/>
    </source>
</evidence>
<gene>
    <name evidence="1" type="ORF">ABEB36_000012</name>
</gene>
<dbReference type="EMBL" id="JBDJPC010000001">
    <property type="protein sequence ID" value="KAL1516088.1"/>
    <property type="molecule type" value="Genomic_DNA"/>
</dbReference>
<organism evidence="1 2">
    <name type="scientific">Hypothenemus hampei</name>
    <name type="common">Coffee berry borer</name>
    <dbReference type="NCBI Taxonomy" id="57062"/>
    <lineage>
        <taxon>Eukaryota</taxon>
        <taxon>Metazoa</taxon>
        <taxon>Ecdysozoa</taxon>
        <taxon>Arthropoda</taxon>
        <taxon>Hexapoda</taxon>
        <taxon>Insecta</taxon>
        <taxon>Pterygota</taxon>
        <taxon>Neoptera</taxon>
        <taxon>Endopterygota</taxon>
        <taxon>Coleoptera</taxon>
        <taxon>Polyphaga</taxon>
        <taxon>Cucujiformia</taxon>
        <taxon>Curculionidae</taxon>
        <taxon>Scolytinae</taxon>
        <taxon>Hypothenemus</taxon>
    </lineage>
</organism>
<name>A0ABD1FA01_HYPHA</name>
<evidence type="ECO:0000313" key="2">
    <source>
        <dbReference type="Proteomes" id="UP001566132"/>
    </source>
</evidence>
<comment type="caution">
    <text evidence="1">The sequence shown here is derived from an EMBL/GenBank/DDBJ whole genome shotgun (WGS) entry which is preliminary data.</text>
</comment>